<protein>
    <submittedName>
        <fullName evidence="2">Uncharacterized protein</fullName>
    </submittedName>
</protein>
<proteinExistence type="predicted"/>
<evidence type="ECO:0000313" key="3">
    <source>
        <dbReference type="Proteomes" id="UP000600918"/>
    </source>
</evidence>
<dbReference type="Proteomes" id="UP000600918">
    <property type="component" value="Unassembled WGS sequence"/>
</dbReference>
<feature type="region of interest" description="Disordered" evidence="1">
    <location>
        <begin position="1"/>
        <end position="33"/>
    </location>
</feature>
<accession>A0A834P8M1</accession>
<name>A0A834P8M1_VESPE</name>
<reference evidence="2" key="1">
    <citation type="journal article" date="2020" name="G3 (Bethesda)">
        <title>High-Quality Assemblies for Three Invasive Social Wasps from the &lt;i&gt;Vespula&lt;/i&gt; Genus.</title>
        <authorList>
            <person name="Harrop T.W.R."/>
            <person name="Guhlin J."/>
            <person name="McLaughlin G.M."/>
            <person name="Permina E."/>
            <person name="Stockwell P."/>
            <person name="Gilligan J."/>
            <person name="Le Lec M.F."/>
            <person name="Gruber M.A.M."/>
            <person name="Quinn O."/>
            <person name="Lovegrove M."/>
            <person name="Duncan E.J."/>
            <person name="Remnant E.J."/>
            <person name="Van Eeckhoven J."/>
            <person name="Graham B."/>
            <person name="Knapp R.A."/>
            <person name="Langford K.W."/>
            <person name="Kronenberg Z."/>
            <person name="Press M.O."/>
            <person name="Eacker S.M."/>
            <person name="Wilson-Rankin E.E."/>
            <person name="Purcell J."/>
            <person name="Lester P.J."/>
            <person name="Dearden P.K."/>
        </authorList>
    </citation>
    <scope>NUCLEOTIDE SEQUENCE</scope>
    <source>
        <strain evidence="2">Volc-1</strain>
    </source>
</reference>
<dbReference type="AlphaFoldDB" id="A0A834P8M1"/>
<gene>
    <name evidence="2" type="ORF">H0235_005155</name>
</gene>
<comment type="caution">
    <text evidence="2">The sequence shown here is derived from an EMBL/GenBank/DDBJ whole genome shotgun (WGS) entry which is preliminary data.</text>
</comment>
<dbReference type="EMBL" id="JACSDY010000003">
    <property type="protein sequence ID" value="KAF7432231.1"/>
    <property type="molecule type" value="Genomic_DNA"/>
</dbReference>
<evidence type="ECO:0000313" key="2">
    <source>
        <dbReference type="EMBL" id="KAF7432231.1"/>
    </source>
</evidence>
<feature type="compositionally biased region" description="Basic and acidic residues" evidence="1">
    <location>
        <begin position="8"/>
        <end position="33"/>
    </location>
</feature>
<sequence length="156" mass="17836">MKARNISQKRDRDKDRARDGDGDRDRDRDRGKEWGTSHLLLSSRIGDGNVLISSKPVQSRRLIYPSPKAKPVQPLDRNDFIPLSGSPQLPRHRNFTALLSASIKLSNYENEGSLTLRTNLTPKLLCSAFIMRLRSIFTHLGFYRGFYVITNDTHAR</sequence>
<keyword evidence="3" id="KW-1185">Reference proteome</keyword>
<organism evidence="2 3">
    <name type="scientific">Vespula pensylvanica</name>
    <name type="common">Western yellow jacket</name>
    <name type="synonym">Wasp</name>
    <dbReference type="NCBI Taxonomy" id="30213"/>
    <lineage>
        <taxon>Eukaryota</taxon>
        <taxon>Metazoa</taxon>
        <taxon>Ecdysozoa</taxon>
        <taxon>Arthropoda</taxon>
        <taxon>Hexapoda</taxon>
        <taxon>Insecta</taxon>
        <taxon>Pterygota</taxon>
        <taxon>Neoptera</taxon>
        <taxon>Endopterygota</taxon>
        <taxon>Hymenoptera</taxon>
        <taxon>Apocrita</taxon>
        <taxon>Aculeata</taxon>
        <taxon>Vespoidea</taxon>
        <taxon>Vespidae</taxon>
        <taxon>Vespinae</taxon>
        <taxon>Vespula</taxon>
    </lineage>
</organism>
<evidence type="ECO:0000256" key="1">
    <source>
        <dbReference type="SAM" id="MobiDB-lite"/>
    </source>
</evidence>